<dbReference type="AlphaFoldDB" id="A0AAN7BL89"/>
<dbReference type="Proteomes" id="UP001301958">
    <property type="component" value="Unassembled WGS sequence"/>
</dbReference>
<dbReference type="EMBL" id="MU865369">
    <property type="protein sequence ID" value="KAK4225344.1"/>
    <property type="molecule type" value="Genomic_DNA"/>
</dbReference>
<organism evidence="2 3">
    <name type="scientific">Podospora fimiseda</name>
    <dbReference type="NCBI Taxonomy" id="252190"/>
    <lineage>
        <taxon>Eukaryota</taxon>
        <taxon>Fungi</taxon>
        <taxon>Dikarya</taxon>
        <taxon>Ascomycota</taxon>
        <taxon>Pezizomycotina</taxon>
        <taxon>Sordariomycetes</taxon>
        <taxon>Sordariomycetidae</taxon>
        <taxon>Sordariales</taxon>
        <taxon>Podosporaceae</taxon>
        <taxon>Podospora</taxon>
    </lineage>
</organism>
<dbReference type="Gene3D" id="2.40.50.140">
    <property type="entry name" value="Nucleic acid-binding proteins"/>
    <property type="match status" value="1"/>
</dbReference>
<dbReference type="GO" id="GO:0000712">
    <property type="term" value="P:resolution of meiotic recombination intermediates"/>
    <property type="evidence" value="ECO:0007669"/>
    <property type="project" value="TreeGrafter"/>
</dbReference>
<proteinExistence type="predicted"/>
<feature type="compositionally biased region" description="Basic and acidic residues" evidence="1">
    <location>
        <begin position="14"/>
        <end position="33"/>
    </location>
</feature>
<reference evidence="2" key="2">
    <citation type="submission" date="2023-05" db="EMBL/GenBank/DDBJ databases">
        <authorList>
            <consortium name="Lawrence Berkeley National Laboratory"/>
            <person name="Steindorff A."/>
            <person name="Hensen N."/>
            <person name="Bonometti L."/>
            <person name="Westerberg I."/>
            <person name="Brannstrom I.O."/>
            <person name="Guillou S."/>
            <person name="Cros-Aarteil S."/>
            <person name="Calhoun S."/>
            <person name="Haridas S."/>
            <person name="Kuo A."/>
            <person name="Mondo S."/>
            <person name="Pangilinan J."/>
            <person name="Riley R."/>
            <person name="Labutti K."/>
            <person name="Andreopoulos B."/>
            <person name="Lipzen A."/>
            <person name="Chen C."/>
            <person name="Yanf M."/>
            <person name="Daum C."/>
            <person name="Ng V."/>
            <person name="Clum A."/>
            <person name="Ohm R."/>
            <person name="Martin F."/>
            <person name="Silar P."/>
            <person name="Natvig D."/>
            <person name="Lalanne C."/>
            <person name="Gautier V."/>
            <person name="Ament-Velasquez S.L."/>
            <person name="Kruys A."/>
            <person name="Hutchinson M.I."/>
            <person name="Powell A.J."/>
            <person name="Barry K."/>
            <person name="Miller A.N."/>
            <person name="Grigoriev I.V."/>
            <person name="Debuchy R."/>
            <person name="Gladieux P."/>
            <person name="Thoren M.H."/>
            <person name="Johannesson H."/>
        </authorList>
    </citation>
    <scope>NUCLEOTIDE SEQUENCE</scope>
    <source>
        <strain evidence="2">CBS 990.96</strain>
    </source>
</reference>
<evidence type="ECO:0000313" key="2">
    <source>
        <dbReference type="EMBL" id="KAK4225344.1"/>
    </source>
</evidence>
<dbReference type="GO" id="GO:0003697">
    <property type="term" value="F:single-stranded DNA binding"/>
    <property type="evidence" value="ECO:0007669"/>
    <property type="project" value="TreeGrafter"/>
</dbReference>
<keyword evidence="3" id="KW-1185">Reference proteome</keyword>
<gene>
    <name evidence="2" type="ORF">QBC38DRAFT_531060</name>
</gene>
<reference evidence="2" key="1">
    <citation type="journal article" date="2023" name="Mol. Phylogenet. Evol.">
        <title>Genome-scale phylogeny and comparative genomics of the fungal order Sordariales.</title>
        <authorList>
            <person name="Hensen N."/>
            <person name="Bonometti L."/>
            <person name="Westerberg I."/>
            <person name="Brannstrom I.O."/>
            <person name="Guillou S."/>
            <person name="Cros-Aarteil S."/>
            <person name="Calhoun S."/>
            <person name="Haridas S."/>
            <person name="Kuo A."/>
            <person name="Mondo S."/>
            <person name="Pangilinan J."/>
            <person name="Riley R."/>
            <person name="LaButti K."/>
            <person name="Andreopoulos B."/>
            <person name="Lipzen A."/>
            <person name="Chen C."/>
            <person name="Yan M."/>
            <person name="Daum C."/>
            <person name="Ng V."/>
            <person name="Clum A."/>
            <person name="Steindorff A."/>
            <person name="Ohm R.A."/>
            <person name="Martin F."/>
            <person name="Silar P."/>
            <person name="Natvig D.O."/>
            <person name="Lalanne C."/>
            <person name="Gautier V."/>
            <person name="Ament-Velasquez S.L."/>
            <person name="Kruys A."/>
            <person name="Hutchinson M.I."/>
            <person name="Powell A.J."/>
            <person name="Barry K."/>
            <person name="Miller A.N."/>
            <person name="Grigoriev I.V."/>
            <person name="Debuchy R."/>
            <person name="Gladieux P."/>
            <person name="Hiltunen Thoren M."/>
            <person name="Johannesson H."/>
        </authorList>
    </citation>
    <scope>NUCLEOTIDE SEQUENCE</scope>
    <source>
        <strain evidence="2">CBS 990.96</strain>
    </source>
</reference>
<dbReference type="GO" id="GO:0008310">
    <property type="term" value="F:single-stranded DNA 3'-5' DNA exonuclease activity"/>
    <property type="evidence" value="ECO:0007669"/>
    <property type="project" value="TreeGrafter"/>
</dbReference>
<protein>
    <submittedName>
        <fullName evidence="2">Uncharacterized protein</fullName>
    </submittedName>
</protein>
<evidence type="ECO:0000313" key="3">
    <source>
        <dbReference type="Proteomes" id="UP001301958"/>
    </source>
</evidence>
<evidence type="ECO:0000256" key="1">
    <source>
        <dbReference type="SAM" id="MobiDB-lite"/>
    </source>
</evidence>
<name>A0AAN7BL89_9PEZI</name>
<feature type="region of interest" description="Disordered" evidence="1">
    <location>
        <begin position="1"/>
        <end position="49"/>
    </location>
</feature>
<sequence>MVSSSTIQSFYQKEVPKPPRDHQNPSSGKHPEADGFTQAELDSARRPATQQWVPQGVYNRVTIDALQPGPRKVRFTGRIVNFTSAVNVAARSTLPQNYHTLVVKDNTGVVAIKLLSTGIEDTSIKLGGLVTVWAAFVADNSSAYSAVRVPHASLIIKVHPSQTSPSCIKFHEGVTNSKFTNHCALPLDYHPGASSSQMPGLMNLKVYLNSGHEGVPNPRILVCVSSIGPRKIIWSAKTNSDLHFIEVRVFDETADCMLRLWEDKIPSAKSWIPNHTILLITHPTLRQPDTRNSSPELGINSKSMVDVDPFFPDAEWLRKMAINRIKKESVYVPFPSGIWNDELAINGPNRTLFTVAEADECIRSDPDAIFTGKLNVVIIGVSITSHYNDKTLCCYQCPTPSCGLTVYANKPTATCRNCQATHHSLVLNPRIIGPLLDETSTLAAGKLIWSDRAWTELLFGSCSTPGEVSQPEAQTTNVEVDYFDNEEDDPFDGVSNENYSASSATTVVPEYQAWRELADLEYPALKEAEERLLYSRVTLTFGWSPAVERFCVLGVEW</sequence>
<feature type="compositionally biased region" description="Polar residues" evidence="1">
    <location>
        <begin position="1"/>
        <end position="11"/>
    </location>
</feature>
<dbReference type="PANTHER" id="PTHR21166:SF2">
    <property type="entry name" value="CELL DIVISION CONTROL PROTEIN 24 OB DOMAIN-CONTAINING PROTEIN-RELATED"/>
    <property type="match status" value="1"/>
</dbReference>
<comment type="caution">
    <text evidence="2">The sequence shown here is derived from an EMBL/GenBank/DDBJ whole genome shotgun (WGS) entry which is preliminary data.</text>
</comment>
<dbReference type="PANTHER" id="PTHR21166">
    <property type="entry name" value="CELL DIVISION CONTROL PROTEIN 24 OB DOMAIN-CONTAINING PROTEIN-RELATED"/>
    <property type="match status" value="1"/>
</dbReference>
<dbReference type="InterPro" id="IPR012340">
    <property type="entry name" value="NA-bd_OB-fold"/>
</dbReference>
<dbReference type="InterPro" id="IPR052469">
    <property type="entry name" value="MEIOB"/>
</dbReference>
<dbReference type="SUPFAM" id="SSF50249">
    <property type="entry name" value="Nucleic acid-binding proteins"/>
    <property type="match status" value="1"/>
</dbReference>
<accession>A0AAN7BL89</accession>